<organism evidence="3 4">
    <name type="scientific">Arenimonas soli</name>
    <dbReference type="NCBI Taxonomy" id="2269504"/>
    <lineage>
        <taxon>Bacteria</taxon>
        <taxon>Pseudomonadati</taxon>
        <taxon>Pseudomonadota</taxon>
        <taxon>Gammaproteobacteria</taxon>
        <taxon>Lysobacterales</taxon>
        <taxon>Lysobacteraceae</taxon>
        <taxon>Arenimonas</taxon>
    </lineage>
</organism>
<feature type="transmembrane region" description="Helical" evidence="1">
    <location>
        <begin position="20"/>
        <end position="39"/>
    </location>
</feature>
<dbReference type="PANTHER" id="PTHR30590:SF2">
    <property type="entry name" value="INNER MEMBRANE PROTEIN"/>
    <property type="match status" value="1"/>
</dbReference>
<evidence type="ECO:0000259" key="2">
    <source>
        <dbReference type="Pfam" id="PF04235"/>
    </source>
</evidence>
<comment type="caution">
    <text evidence="3">The sequence shown here is derived from an EMBL/GenBank/DDBJ whole genome shotgun (WGS) entry which is preliminary data.</text>
</comment>
<feature type="domain" description="DUF418" evidence="2">
    <location>
        <begin position="222"/>
        <end position="390"/>
    </location>
</feature>
<evidence type="ECO:0000313" key="3">
    <source>
        <dbReference type="EMBL" id="GGA83572.1"/>
    </source>
</evidence>
<feature type="transmembrane region" description="Helical" evidence="1">
    <location>
        <begin position="59"/>
        <end position="82"/>
    </location>
</feature>
<proteinExistence type="predicted"/>
<sequence>MRAATPQGERSELLDALRGFALFGVLLVNLRSLSLYDLLPRDERAALASAGIDAWLQPFMAALVDGTSITLFSLLFGVGFALQQRRAADDAAGTRRYLRRLALLFGFGLVHAYLFWWGDILRYYAVLGLLLIPLSRLPDRWLAGLGVIVCVGLPVWLQPVVPGLLPPQISSTDSAARALAAFQSGDVGTMLAGNLERDLRMRIAVWFLPAYVLGRLMIGAALGRSGVLQHPERHLRFWRRLFVAMLLIGGGLTVFFALRSAGVFGEALPWLDSGPGKMALRLARFAAPLAMGLLYLAGLVLLFQRQRWRRPIALLAPLGRMALTHYIGQTIIAVVLFYGIGLGLGARFGLVGTLVASVFILALQLAASRWWLARFRFGPLEWLWRSLTYLQVQPMRRQAGH</sequence>
<feature type="transmembrane region" description="Helical" evidence="1">
    <location>
        <begin position="242"/>
        <end position="262"/>
    </location>
</feature>
<name>A0ABQ1HMS7_9GAMM</name>
<dbReference type="InterPro" id="IPR007349">
    <property type="entry name" value="DUF418"/>
</dbReference>
<protein>
    <submittedName>
        <fullName evidence="3">Transporter</fullName>
    </submittedName>
</protein>
<gene>
    <name evidence="3" type="ORF">GCM10011521_22420</name>
</gene>
<feature type="transmembrane region" description="Helical" evidence="1">
    <location>
        <begin position="282"/>
        <end position="303"/>
    </location>
</feature>
<dbReference type="Pfam" id="PF04235">
    <property type="entry name" value="DUF418"/>
    <property type="match status" value="1"/>
</dbReference>
<feature type="transmembrane region" description="Helical" evidence="1">
    <location>
        <begin position="348"/>
        <end position="367"/>
    </location>
</feature>
<reference evidence="4" key="1">
    <citation type="journal article" date="2019" name="Int. J. Syst. Evol. Microbiol.">
        <title>The Global Catalogue of Microorganisms (GCM) 10K type strain sequencing project: providing services to taxonomists for standard genome sequencing and annotation.</title>
        <authorList>
            <consortium name="The Broad Institute Genomics Platform"/>
            <consortium name="The Broad Institute Genome Sequencing Center for Infectious Disease"/>
            <person name="Wu L."/>
            <person name="Ma J."/>
        </authorList>
    </citation>
    <scope>NUCLEOTIDE SEQUENCE [LARGE SCALE GENOMIC DNA]</scope>
    <source>
        <strain evidence="4">CGMCC 1.15905</strain>
    </source>
</reference>
<feature type="transmembrane region" description="Helical" evidence="1">
    <location>
        <begin position="203"/>
        <end position="222"/>
    </location>
</feature>
<keyword evidence="1" id="KW-0472">Membrane</keyword>
<evidence type="ECO:0000256" key="1">
    <source>
        <dbReference type="SAM" id="Phobius"/>
    </source>
</evidence>
<feature type="transmembrane region" description="Helical" evidence="1">
    <location>
        <begin position="97"/>
        <end position="114"/>
    </location>
</feature>
<feature type="transmembrane region" description="Helical" evidence="1">
    <location>
        <begin position="323"/>
        <end position="342"/>
    </location>
</feature>
<evidence type="ECO:0000313" key="4">
    <source>
        <dbReference type="Proteomes" id="UP000623419"/>
    </source>
</evidence>
<dbReference type="Proteomes" id="UP000623419">
    <property type="component" value="Unassembled WGS sequence"/>
</dbReference>
<keyword evidence="4" id="KW-1185">Reference proteome</keyword>
<dbReference type="RefSeq" id="WP_188664203.1">
    <property type="nucleotide sequence ID" value="NZ_BMKC01000003.1"/>
</dbReference>
<accession>A0ABQ1HMS7</accession>
<keyword evidence="1" id="KW-0812">Transmembrane</keyword>
<dbReference type="InterPro" id="IPR052529">
    <property type="entry name" value="Bact_Transport_Assoc"/>
</dbReference>
<keyword evidence="1" id="KW-1133">Transmembrane helix</keyword>
<dbReference type="PANTHER" id="PTHR30590">
    <property type="entry name" value="INNER MEMBRANE PROTEIN"/>
    <property type="match status" value="1"/>
</dbReference>
<dbReference type="EMBL" id="BMKC01000003">
    <property type="protein sequence ID" value="GGA83572.1"/>
    <property type="molecule type" value="Genomic_DNA"/>
</dbReference>